<protein>
    <submittedName>
        <fullName evidence="5">RNA polymerase sigma factor (TIGR02999 family)</fullName>
    </submittedName>
</protein>
<dbReference type="InterPro" id="IPR053812">
    <property type="entry name" value="HTH_Sigma70_ECF-like"/>
</dbReference>
<dbReference type="NCBIfam" id="TIGR02999">
    <property type="entry name" value="Sig-70_X6"/>
    <property type="match status" value="1"/>
</dbReference>
<dbReference type="InterPro" id="IPR036388">
    <property type="entry name" value="WH-like_DNA-bd_sf"/>
</dbReference>
<dbReference type="AlphaFoldDB" id="A0AAW5P850"/>
<reference evidence="5" key="1">
    <citation type="submission" date="2022-08" db="EMBL/GenBank/DDBJ databases">
        <title>Genomic Encyclopedia of Type Strains, Phase V (KMG-V): Genome sequencing to study the core and pangenomes of soil and plant-associated prokaryotes.</title>
        <authorList>
            <person name="Whitman W."/>
        </authorList>
    </citation>
    <scope>NUCLEOTIDE SEQUENCE</scope>
    <source>
        <strain evidence="5">SP3002</strain>
    </source>
</reference>
<feature type="domain" description="RNA polymerase sigma-70 ECF-like HTH" evidence="4">
    <location>
        <begin position="5"/>
        <end position="185"/>
    </location>
</feature>
<organism evidence="5 6">
    <name type="scientific">Salinibacter ruber</name>
    <dbReference type="NCBI Taxonomy" id="146919"/>
    <lineage>
        <taxon>Bacteria</taxon>
        <taxon>Pseudomonadati</taxon>
        <taxon>Rhodothermota</taxon>
        <taxon>Rhodothermia</taxon>
        <taxon>Rhodothermales</taxon>
        <taxon>Salinibacteraceae</taxon>
        <taxon>Salinibacter</taxon>
    </lineage>
</organism>
<evidence type="ECO:0000313" key="5">
    <source>
        <dbReference type="EMBL" id="MCS4158001.1"/>
    </source>
</evidence>
<proteinExistence type="predicted"/>
<comment type="caution">
    <text evidence="5">The sequence shown here is derived from an EMBL/GenBank/DDBJ whole genome shotgun (WGS) entry which is preliminary data.</text>
</comment>
<evidence type="ECO:0000256" key="2">
    <source>
        <dbReference type="ARBA" id="ARBA00023082"/>
    </source>
</evidence>
<dbReference type="Proteomes" id="UP001155110">
    <property type="component" value="Unassembled WGS sequence"/>
</dbReference>
<dbReference type="InterPro" id="IPR014284">
    <property type="entry name" value="RNA_pol_sigma-70_dom"/>
</dbReference>
<evidence type="ECO:0000256" key="3">
    <source>
        <dbReference type="ARBA" id="ARBA00023163"/>
    </source>
</evidence>
<dbReference type="CDD" id="cd06171">
    <property type="entry name" value="Sigma70_r4"/>
    <property type="match status" value="1"/>
</dbReference>
<dbReference type="PANTHER" id="PTHR43133">
    <property type="entry name" value="RNA POLYMERASE ECF-TYPE SIGMA FACTO"/>
    <property type="match status" value="1"/>
</dbReference>
<name>A0AAW5P850_9BACT</name>
<keyword evidence="1" id="KW-0805">Transcription regulation</keyword>
<evidence type="ECO:0000256" key="1">
    <source>
        <dbReference type="ARBA" id="ARBA00023015"/>
    </source>
</evidence>
<dbReference type="NCBIfam" id="TIGR02937">
    <property type="entry name" value="sigma70-ECF"/>
    <property type="match status" value="1"/>
</dbReference>
<dbReference type="GO" id="GO:0006352">
    <property type="term" value="P:DNA-templated transcription initiation"/>
    <property type="evidence" value="ECO:0007669"/>
    <property type="project" value="InterPro"/>
</dbReference>
<keyword evidence="2" id="KW-0731">Sigma factor</keyword>
<dbReference type="Pfam" id="PF07638">
    <property type="entry name" value="Sigma70_ECF"/>
    <property type="match status" value="1"/>
</dbReference>
<dbReference type="EMBL" id="JANTZM010000009">
    <property type="protein sequence ID" value="MCS4158001.1"/>
    <property type="molecule type" value="Genomic_DNA"/>
</dbReference>
<evidence type="ECO:0000259" key="4">
    <source>
        <dbReference type="Pfam" id="PF07638"/>
    </source>
</evidence>
<dbReference type="InterPro" id="IPR011517">
    <property type="entry name" value="RNA_pol_sigma70_ECF-like"/>
</dbReference>
<sequence>MPSANSFTALLDDLTGGNRTVVDAVLPRVYDELRDLARRKLRRERPDHTLNTTALVHEAYEKLVQQDRMTWQNRAHFMGVAGLSMRRILINYAHKRNAQKRGGGDPVATFEDGMAPRDVHAAELIDLDDALKRLEQLNERQAEVVTYRFFGGLTQKEIAEVLDVSVSTVRRDWRLARAWLSRELRRGGADDDSQQEAPA</sequence>
<gene>
    <name evidence="5" type="ORF">GGP99_001971</name>
</gene>
<keyword evidence="3" id="KW-0804">Transcription</keyword>
<dbReference type="SUPFAM" id="SSF88659">
    <property type="entry name" value="Sigma3 and sigma4 domains of RNA polymerase sigma factors"/>
    <property type="match status" value="1"/>
</dbReference>
<dbReference type="Gene3D" id="1.10.10.10">
    <property type="entry name" value="Winged helix-like DNA-binding domain superfamily/Winged helix DNA-binding domain"/>
    <property type="match status" value="1"/>
</dbReference>
<dbReference type="PANTHER" id="PTHR43133:SF39">
    <property type="entry name" value="SIMILAR TO RNA POLYMERASE SIGMA-E FACTOR"/>
    <property type="match status" value="1"/>
</dbReference>
<evidence type="ECO:0000313" key="6">
    <source>
        <dbReference type="Proteomes" id="UP001155110"/>
    </source>
</evidence>
<dbReference type="InterPro" id="IPR039425">
    <property type="entry name" value="RNA_pol_sigma-70-like"/>
</dbReference>
<accession>A0AAW5P850</accession>
<dbReference type="InterPro" id="IPR013324">
    <property type="entry name" value="RNA_pol_sigma_r3/r4-like"/>
</dbReference>
<dbReference type="GO" id="GO:0016987">
    <property type="term" value="F:sigma factor activity"/>
    <property type="evidence" value="ECO:0007669"/>
    <property type="project" value="UniProtKB-KW"/>
</dbReference>
<dbReference type="RefSeq" id="WP_259059516.1">
    <property type="nucleotide sequence ID" value="NZ_JANTZM010000009.1"/>
</dbReference>